<protein>
    <submittedName>
        <fullName evidence="1">Olfactory receptor 1J2</fullName>
    </submittedName>
</protein>
<dbReference type="AlphaFoldDB" id="A0A8J4XEH8"/>
<dbReference type="EMBL" id="QNUK01000038">
    <property type="protein sequence ID" value="KAF5906048.1"/>
    <property type="molecule type" value="Genomic_DNA"/>
</dbReference>
<reference evidence="1" key="1">
    <citation type="submission" date="2020-07" db="EMBL/GenBank/DDBJ databases">
        <title>Clarias magur genome sequencing, assembly and annotation.</title>
        <authorList>
            <person name="Kushwaha B."/>
            <person name="Kumar R."/>
            <person name="Das P."/>
            <person name="Joshi C.G."/>
            <person name="Kumar D."/>
            <person name="Nagpure N.S."/>
            <person name="Pandey M."/>
            <person name="Agarwal S."/>
            <person name="Srivastava S."/>
            <person name="Singh M."/>
            <person name="Sahoo L."/>
            <person name="Jayasankar P."/>
            <person name="Meher P.K."/>
            <person name="Koringa P.G."/>
            <person name="Iquebal M.A."/>
            <person name="Das S.P."/>
            <person name="Bit A."/>
            <person name="Patnaik S."/>
            <person name="Patel N."/>
            <person name="Shah T.M."/>
            <person name="Hinsu A."/>
            <person name="Jena J.K."/>
        </authorList>
    </citation>
    <scope>NUCLEOTIDE SEQUENCE</scope>
    <source>
        <strain evidence="1">CIFAMagur01</strain>
        <tissue evidence="1">Testis</tissue>
    </source>
</reference>
<proteinExistence type="predicted"/>
<evidence type="ECO:0000313" key="2">
    <source>
        <dbReference type="Proteomes" id="UP000727407"/>
    </source>
</evidence>
<name>A0A8J4XEH8_CLAMG</name>
<evidence type="ECO:0000313" key="1">
    <source>
        <dbReference type="EMBL" id="KAF5906048.1"/>
    </source>
</evidence>
<sequence length="58" mass="6455">MERLPDFTTDRECYGSELTHRCRGVFRGEGARGGTAKALCTLTVVKRLEFCVANTPPH</sequence>
<keyword evidence="1" id="KW-0675">Receptor</keyword>
<keyword evidence="2" id="KW-1185">Reference proteome</keyword>
<organism evidence="1 2">
    <name type="scientific">Clarias magur</name>
    <name type="common">Asian catfish</name>
    <name type="synonym">Macropteronotus magur</name>
    <dbReference type="NCBI Taxonomy" id="1594786"/>
    <lineage>
        <taxon>Eukaryota</taxon>
        <taxon>Metazoa</taxon>
        <taxon>Chordata</taxon>
        <taxon>Craniata</taxon>
        <taxon>Vertebrata</taxon>
        <taxon>Euteleostomi</taxon>
        <taxon>Actinopterygii</taxon>
        <taxon>Neopterygii</taxon>
        <taxon>Teleostei</taxon>
        <taxon>Ostariophysi</taxon>
        <taxon>Siluriformes</taxon>
        <taxon>Clariidae</taxon>
        <taxon>Clarias</taxon>
    </lineage>
</organism>
<dbReference type="Proteomes" id="UP000727407">
    <property type="component" value="Unassembled WGS sequence"/>
</dbReference>
<gene>
    <name evidence="1" type="primary">orij2</name>
    <name evidence="1" type="ORF">DAT39_004283</name>
</gene>
<comment type="caution">
    <text evidence="1">The sequence shown here is derived from an EMBL/GenBank/DDBJ whole genome shotgun (WGS) entry which is preliminary data.</text>
</comment>
<accession>A0A8J4XEH8</accession>